<dbReference type="AlphaFoldDB" id="A0A9Q3BXQ4"/>
<dbReference type="EMBL" id="AVOT02003332">
    <property type="protein sequence ID" value="MBW0473223.1"/>
    <property type="molecule type" value="Genomic_DNA"/>
</dbReference>
<accession>A0A9Q3BXQ4</accession>
<protein>
    <submittedName>
        <fullName evidence="1">Uncharacterized protein</fullName>
    </submittedName>
</protein>
<evidence type="ECO:0000313" key="1">
    <source>
        <dbReference type="EMBL" id="MBW0473223.1"/>
    </source>
</evidence>
<comment type="caution">
    <text evidence="1">The sequence shown here is derived from an EMBL/GenBank/DDBJ whole genome shotgun (WGS) entry which is preliminary data.</text>
</comment>
<evidence type="ECO:0000313" key="2">
    <source>
        <dbReference type="Proteomes" id="UP000765509"/>
    </source>
</evidence>
<sequence length="190" mass="22152">MQPREFSLLEFDTLPRRRVNPSSQPATMIYWRWCLQHLFVPYWLLSRPSDCGAGRTQRQTNSRCSVGSGWHTHWRSFDYKNGKCRRFAAYLLMAKVQRAERKNIPGIKSTAKSRASNFPCKRRKRVLHPIVNDTCSIHASGCRNAIICPLPCRRMSTTMAQAIKNTQTISLLKFWYFCNHTSLCYKFLNA</sequence>
<dbReference type="Proteomes" id="UP000765509">
    <property type="component" value="Unassembled WGS sequence"/>
</dbReference>
<proteinExistence type="predicted"/>
<reference evidence="1" key="1">
    <citation type="submission" date="2021-03" db="EMBL/GenBank/DDBJ databases">
        <title>Draft genome sequence of rust myrtle Austropuccinia psidii MF-1, a brazilian biotype.</title>
        <authorList>
            <person name="Quecine M.C."/>
            <person name="Pachon D.M.R."/>
            <person name="Bonatelli M.L."/>
            <person name="Correr F.H."/>
            <person name="Franceschini L.M."/>
            <person name="Leite T.F."/>
            <person name="Margarido G.R.A."/>
            <person name="Almeida C.A."/>
            <person name="Ferrarezi J.A."/>
            <person name="Labate C.A."/>
        </authorList>
    </citation>
    <scope>NUCLEOTIDE SEQUENCE</scope>
    <source>
        <strain evidence="1">MF-1</strain>
    </source>
</reference>
<name>A0A9Q3BXQ4_9BASI</name>
<organism evidence="1 2">
    <name type="scientific">Austropuccinia psidii MF-1</name>
    <dbReference type="NCBI Taxonomy" id="1389203"/>
    <lineage>
        <taxon>Eukaryota</taxon>
        <taxon>Fungi</taxon>
        <taxon>Dikarya</taxon>
        <taxon>Basidiomycota</taxon>
        <taxon>Pucciniomycotina</taxon>
        <taxon>Pucciniomycetes</taxon>
        <taxon>Pucciniales</taxon>
        <taxon>Sphaerophragmiaceae</taxon>
        <taxon>Austropuccinia</taxon>
    </lineage>
</organism>
<keyword evidence="2" id="KW-1185">Reference proteome</keyword>
<gene>
    <name evidence="1" type="ORF">O181_012938</name>
</gene>